<feature type="region of interest" description="Disordered" evidence="1">
    <location>
        <begin position="1"/>
        <end position="23"/>
    </location>
</feature>
<reference evidence="2" key="1">
    <citation type="journal article" date="2020" name="Stud. Mycol.">
        <title>101 Dothideomycetes genomes: a test case for predicting lifestyles and emergence of pathogens.</title>
        <authorList>
            <person name="Haridas S."/>
            <person name="Albert R."/>
            <person name="Binder M."/>
            <person name="Bloem J."/>
            <person name="Labutti K."/>
            <person name="Salamov A."/>
            <person name="Andreopoulos B."/>
            <person name="Baker S."/>
            <person name="Barry K."/>
            <person name="Bills G."/>
            <person name="Bluhm B."/>
            <person name="Cannon C."/>
            <person name="Castanera R."/>
            <person name="Culley D."/>
            <person name="Daum C."/>
            <person name="Ezra D."/>
            <person name="Gonzalez J."/>
            <person name="Henrissat B."/>
            <person name="Kuo A."/>
            <person name="Liang C."/>
            <person name="Lipzen A."/>
            <person name="Lutzoni F."/>
            <person name="Magnuson J."/>
            <person name="Mondo S."/>
            <person name="Nolan M."/>
            <person name="Ohm R."/>
            <person name="Pangilinan J."/>
            <person name="Park H.-J."/>
            <person name="Ramirez L."/>
            <person name="Alfaro M."/>
            <person name="Sun H."/>
            <person name="Tritt A."/>
            <person name="Yoshinaga Y."/>
            <person name="Zwiers L.-H."/>
            <person name="Turgeon B."/>
            <person name="Goodwin S."/>
            <person name="Spatafora J."/>
            <person name="Crous P."/>
            <person name="Grigoriev I."/>
        </authorList>
    </citation>
    <scope>NUCLEOTIDE SEQUENCE</scope>
    <source>
        <strain evidence="2">CBS 109.77</strain>
    </source>
</reference>
<sequence length="119" mass="13345">MAATEFDTQPVQDLNAQTEDMDMENAMPADDTLIPEHKSGVYVDPDAPDQSGRFGKKDLVHMSLVESGVRKKGTFTVGKGRLHASKAFFEYQLVDGDGRLYKNGAWIREKDLRLEKKRG</sequence>
<protein>
    <submittedName>
        <fullName evidence="2">Uncharacterized protein</fullName>
    </submittedName>
</protein>
<accession>A0A6A6XSS3</accession>
<dbReference type="Proteomes" id="UP000799757">
    <property type="component" value="Unassembled WGS sequence"/>
</dbReference>
<name>A0A6A6XSS3_9PLEO</name>
<gene>
    <name evidence="2" type="ORF">K505DRAFT_321123</name>
</gene>
<dbReference type="OrthoDB" id="3913514at2759"/>
<evidence type="ECO:0000313" key="3">
    <source>
        <dbReference type="Proteomes" id="UP000799757"/>
    </source>
</evidence>
<evidence type="ECO:0000256" key="1">
    <source>
        <dbReference type="SAM" id="MobiDB-lite"/>
    </source>
</evidence>
<feature type="compositionally biased region" description="Polar residues" evidence="1">
    <location>
        <begin position="1"/>
        <end position="18"/>
    </location>
</feature>
<organism evidence="2 3">
    <name type="scientific">Melanomma pulvis-pyrius CBS 109.77</name>
    <dbReference type="NCBI Taxonomy" id="1314802"/>
    <lineage>
        <taxon>Eukaryota</taxon>
        <taxon>Fungi</taxon>
        <taxon>Dikarya</taxon>
        <taxon>Ascomycota</taxon>
        <taxon>Pezizomycotina</taxon>
        <taxon>Dothideomycetes</taxon>
        <taxon>Pleosporomycetidae</taxon>
        <taxon>Pleosporales</taxon>
        <taxon>Melanommataceae</taxon>
        <taxon>Melanomma</taxon>
    </lineage>
</organism>
<keyword evidence="3" id="KW-1185">Reference proteome</keyword>
<evidence type="ECO:0000313" key="2">
    <source>
        <dbReference type="EMBL" id="KAF2799522.1"/>
    </source>
</evidence>
<dbReference type="AlphaFoldDB" id="A0A6A6XSS3"/>
<feature type="region of interest" description="Disordered" evidence="1">
    <location>
        <begin position="36"/>
        <end position="55"/>
    </location>
</feature>
<proteinExistence type="predicted"/>
<dbReference type="EMBL" id="MU001763">
    <property type="protein sequence ID" value="KAF2799522.1"/>
    <property type="molecule type" value="Genomic_DNA"/>
</dbReference>